<dbReference type="Proteomes" id="UP000179769">
    <property type="component" value="Unassembled WGS sequence"/>
</dbReference>
<proteinExistence type="predicted"/>
<dbReference type="RefSeq" id="WP_071066839.1">
    <property type="nucleotide sequence ID" value="NZ_MAXA01000268.1"/>
</dbReference>
<dbReference type="OrthoDB" id="4800194at2"/>
<evidence type="ECO:0000313" key="3">
    <source>
        <dbReference type="Proteomes" id="UP000179769"/>
    </source>
</evidence>
<keyword evidence="3" id="KW-1185">Reference proteome</keyword>
<evidence type="ECO:0000256" key="1">
    <source>
        <dbReference type="SAM" id="MobiDB-lite"/>
    </source>
</evidence>
<accession>A0A1S1PGB0</accession>
<comment type="caution">
    <text evidence="2">The sequence shown here is derived from an EMBL/GenBank/DDBJ whole genome shotgun (WGS) entry which is preliminary data.</text>
</comment>
<evidence type="ECO:0000313" key="2">
    <source>
        <dbReference type="EMBL" id="OHV20241.1"/>
    </source>
</evidence>
<dbReference type="EMBL" id="MAXA01000268">
    <property type="protein sequence ID" value="OHV20241.1"/>
    <property type="molecule type" value="Genomic_DNA"/>
</dbReference>
<name>A0A1S1PGB0_9ACTN</name>
<sequence length="327" mass="34346">MPPRAGRHRCPAPRGWLDARWPRRAARCLLASALVPAALGAGCGAAPPQPAATVSATSPPALLDGAALHLPLDRYLLGPQESEAVARSYRILLAECMHRFGLPSPQRSGAVDGPATLNERRYGITDLEQARATGFRVSEPGPDSGADPESGPSKPGGPAGSAGPVDPRTLEVLTGTGGGTVAGQAVPDGGCSGEAQRRLTAGAPLVEDMYLAQRLAQDSYVDSGRDPRVRAALRAWSGCMHGHHFDYPTPLAAAGDPRFRSGPVSAAEITVATTDIACKRQTNLVGVWFTVESEIQRPEVAANREPLERIRRTNEIQLKVARSLGLG</sequence>
<feature type="region of interest" description="Disordered" evidence="1">
    <location>
        <begin position="129"/>
        <end position="195"/>
    </location>
</feature>
<gene>
    <name evidence="2" type="ORF">BBK14_08350</name>
</gene>
<organism evidence="2 3">
    <name type="scientific">Parafrankia soli</name>
    <dbReference type="NCBI Taxonomy" id="2599596"/>
    <lineage>
        <taxon>Bacteria</taxon>
        <taxon>Bacillati</taxon>
        <taxon>Actinomycetota</taxon>
        <taxon>Actinomycetes</taxon>
        <taxon>Frankiales</taxon>
        <taxon>Frankiaceae</taxon>
        <taxon>Parafrankia</taxon>
    </lineage>
</organism>
<dbReference type="AlphaFoldDB" id="A0A1S1PGB0"/>
<reference evidence="3" key="1">
    <citation type="submission" date="2016-07" db="EMBL/GenBank/DDBJ databases">
        <title>Frankia sp. NRRL B-16219 Genome sequencing.</title>
        <authorList>
            <person name="Ghodhbane-Gtari F."/>
            <person name="Swanson E."/>
            <person name="Gueddou A."/>
            <person name="Louati M."/>
            <person name="Nouioui I."/>
            <person name="Hezbri K."/>
            <person name="Abebe-Akele F."/>
            <person name="Simpson S."/>
            <person name="Morris K."/>
            <person name="Thomas K."/>
            <person name="Gtari M."/>
            <person name="Tisa L.S."/>
        </authorList>
    </citation>
    <scope>NUCLEOTIDE SEQUENCE [LARGE SCALE GENOMIC DNA]</scope>
    <source>
        <strain evidence="3">NRRL B-16219</strain>
    </source>
</reference>
<protein>
    <submittedName>
        <fullName evidence="2">Uncharacterized protein</fullName>
    </submittedName>
</protein>